<accession>E9J5R2</accession>
<dbReference type="EMBL" id="GL768175">
    <property type="protein sequence ID" value="EFZ11841.1"/>
    <property type="molecule type" value="Genomic_DNA"/>
</dbReference>
<dbReference type="HOGENOM" id="CLU_2349342_0_0_1"/>
<name>E9J5R2_SOLIN</name>
<proteinExistence type="predicted"/>
<evidence type="ECO:0000313" key="1">
    <source>
        <dbReference type="EMBL" id="EFZ11841.1"/>
    </source>
</evidence>
<gene>
    <name evidence="1" type="ORF">SINV_03605</name>
</gene>
<reference evidence="1" key="1">
    <citation type="journal article" date="2011" name="Proc. Natl. Acad. Sci. U.S.A.">
        <title>The genome of the fire ant Solenopsis invicta.</title>
        <authorList>
            <person name="Wurm Y."/>
            <person name="Wang J."/>
            <person name="Riba-Grognuz O."/>
            <person name="Corona M."/>
            <person name="Nygaard S."/>
            <person name="Hunt B.G."/>
            <person name="Ingram K.K."/>
            <person name="Falquet L."/>
            <person name="Nipitwattanaphon M."/>
            <person name="Gotzek D."/>
            <person name="Dijkstra M.B."/>
            <person name="Oettler J."/>
            <person name="Comtesse F."/>
            <person name="Shih C.J."/>
            <person name="Wu W.J."/>
            <person name="Yang C.C."/>
            <person name="Thomas J."/>
            <person name="Beaudoing E."/>
            <person name="Pradervand S."/>
            <person name="Flegel V."/>
            <person name="Cook E.D."/>
            <person name="Fabbretti R."/>
            <person name="Stockinger H."/>
            <person name="Long L."/>
            <person name="Farmerie W.G."/>
            <person name="Oakey J."/>
            <person name="Boomsma J.J."/>
            <person name="Pamilo P."/>
            <person name="Yi S.V."/>
            <person name="Heinze J."/>
            <person name="Goodisman M.A."/>
            <person name="Farinelli L."/>
            <person name="Harshman K."/>
            <person name="Hulo N."/>
            <person name="Cerutti L."/>
            <person name="Xenarios I."/>
            <person name="Shoemaker D."/>
            <person name="Keller L."/>
        </authorList>
    </citation>
    <scope>NUCLEOTIDE SEQUENCE [LARGE SCALE GENOMIC DNA]</scope>
</reference>
<protein>
    <submittedName>
        <fullName evidence="1">Uncharacterized protein</fullName>
    </submittedName>
</protein>
<sequence length="97" mass="11526">MDDFKEEDFDLILLDDFCYENDSDFETFNKKIYQDFKQAEINTFDDLKKCVHIEPRQFLEDTRKIVLKQVEDAIREHNSVKVNTAFNGKFVAGEKHA</sequence>
<feature type="non-terminal residue" evidence="1">
    <location>
        <position position="97"/>
    </location>
</feature>
<dbReference type="AlphaFoldDB" id="E9J5R2"/>
<organism>
    <name type="scientific">Solenopsis invicta</name>
    <name type="common">Red imported fire ant</name>
    <name type="synonym">Solenopsis wagneri</name>
    <dbReference type="NCBI Taxonomy" id="13686"/>
    <lineage>
        <taxon>Eukaryota</taxon>
        <taxon>Metazoa</taxon>
        <taxon>Ecdysozoa</taxon>
        <taxon>Arthropoda</taxon>
        <taxon>Hexapoda</taxon>
        <taxon>Insecta</taxon>
        <taxon>Pterygota</taxon>
        <taxon>Neoptera</taxon>
        <taxon>Endopterygota</taxon>
        <taxon>Hymenoptera</taxon>
        <taxon>Apocrita</taxon>
        <taxon>Aculeata</taxon>
        <taxon>Formicoidea</taxon>
        <taxon>Formicidae</taxon>
        <taxon>Myrmicinae</taxon>
        <taxon>Solenopsis</taxon>
    </lineage>
</organism>